<evidence type="ECO:0008006" key="4">
    <source>
        <dbReference type="Google" id="ProtNLM"/>
    </source>
</evidence>
<proteinExistence type="predicted"/>
<comment type="caution">
    <text evidence="2">The sequence shown here is derived from an EMBL/GenBank/DDBJ whole genome shotgun (WGS) entry which is preliminary data.</text>
</comment>
<evidence type="ECO:0000256" key="1">
    <source>
        <dbReference type="SAM" id="SignalP"/>
    </source>
</evidence>
<feature type="chain" id="PRO_5034584323" description="Thaumatin-like protein" evidence="1">
    <location>
        <begin position="20"/>
        <end position="192"/>
    </location>
</feature>
<keyword evidence="1" id="KW-0732">Signal</keyword>
<dbReference type="Proteomes" id="UP000518752">
    <property type="component" value="Unassembled WGS sequence"/>
</dbReference>
<keyword evidence="3" id="KW-1185">Reference proteome</keyword>
<feature type="signal peptide" evidence="1">
    <location>
        <begin position="1"/>
        <end position="19"/>
    </location>
</feature>
<evidence type="ECO:0000313" key="3">
    <source>
        <dbReference type="Proteomes" id="UP000518752"/>
    </source>
</evidence>
<organism evidence="2 3">
    <name type="scientific">Collybiopsis confluens</name>
    <dbReference type="NCBI Taxonomy" id="2823264"/>
    <lineage>
        <taxon>Eukaryota</taxon>
        <taxon>Fungi</taxon>
        <taxon>Dikarya</taxon>
        <taxon>Basidiomycota</taxon>
        <taxon>Agaricomycotina</taxon>
        <taxon>Agaricomycetes</taxon>
        <taxon>Agaricomycetidae</taxon>
        <taxon>Agaricales</taxon>
        <taxon>Marasmiineae</taxon>
        <taxon>Omphalotaceae</taxon>
        <taxon>Collybiopsis</taxon>
    </lineage>
</organism>
<reference evidence="2 3" key="1">
    <citation type="journal article" date="2020" name="ISME J.">
        <title>Uncovering the hidden diversity of litter-decomposition mechanisms in mushroom-forming fungi.</title>
        <authorList>
            <person name="Floudas D."/>
            <person name="Bentzer J."/>
            <person name="Ahren D."/>
            <person name="Johansson T."/>
            <person name="Persson P."/>
            <person name="Tunlid A."/>
        </authorList>
    </citation>
    <scope>NUCLEOTIDE SEQUENCE [LARGE SCALE GENOMIC DNA]</scope>
    <source>
        <strain evidence="2 3">CBS 406.79</strain>
    </source>
</reference>
<evidence type="ECO:0000313" key="2">
    <source>
        <dbReference type="EMBL" id="KAF5389748.1"/>
    </source>
</evidence>
<accession>A0A8H5HUN8</accession>
<gene>
    <name evidence="2" type="ORF">D9757_006037</name>
</gene>
<sequence length="192" mass="19702">MQPITLATILALTVHSTWATPQLVSRAGSHAFTLVNKCSGPITPVFADTKCGYSPRCSDAASFAGPQPATIAAGKSSPPIAVPANWVGRVFAKTPKCGAKGEDCTMGEFNLDTGSQYTAQAYDISNIQGFTQSMAIGAQGCDTVTCTSANCGCKNGYAPGDMSGCGNDSPVRGCGPGNIAFTKVARSGEKYE</sequence>
<dbReference type="AlphaFoldDB" id="A0A8H5HUN8"/>
<dbReference type="EMBL" id="JAACJN010000020">
    <property type="protein sequence ID" value="KAF5389748.1"/>
    <property type="molecule type" value="Genomic_DNA"/>
</dbReference>
<dbReference type="Gene3D" id="2.60.110.10">
    <property type="entry name" value="Thaumatin"/>
    <property type="match status" value="1"/>
</dbReference>
<protein>
    <recommendedName>
        <fullName evidence="4">Thaumatin-like protein</fullName>
    </recommendedName>
</protein>
<dbReference type="InterPro" id="IPR037176">
    <property type="entry name" value="Osmotin/thaumatin-like_sf"/>
</dbReference>
<dbReference type="SUPFAM" id="SSF49870">
    <property type="entry name" value="Osmotin, thaumatin-like protein"/>
    <property type="match status" value="1"/>
</dbReference>
<dbReference type="OrthoDB" id="430315at2759"/>
<name>A0A8H5HUN8_9AGAR</name>